<dbReference type="Gene3D" id="1.10.287.470">
    <property type="entry name" value="Helix hairpin bin"/>
    <property type="match status" value="1"/>
</dbReference>
<dbReference type="AlphaFoldDB" id="W7YBD3"/>
<dbReference type="Gene3D" id="2.40.420.20">
    <property type="match status" value="1"/>
</dbReference>
<keyword evidence="1" id="KW-0472">Membrane</keyword>
<evidence type="ECO:0000256" key="1">
    <source>
        <dbReference type="SAM" id="Phobius"/>
    </source>
</evidence>
<keyword evidence="1" id="KW-0812">Transmembrane</keyword>
<gene>
    <name evidence="2" type="ORF">JCM21142_104503</name>
</gene>
<organism evidence="2 3">
    <name type="scientific">Saccharicrinis fermentans DSM 9555 = JCM 21142</name>
    <dbReference type="NCBI Taxonomy" id="869213"/>
    <lineage>
        <taxon>Bacteria</taxon>
        <taxon>Pseudomonadati</taxon>
        <taxon>Bacteroidota</taxon>
        <taxon>Bacteroidia</taxon>
        <taxon>Marinilabiliales</taxon>
        <taxon>Marinilabiliaceae</taxon>
        <taxon>Saccharicrinis</taxon>
    </lineage>
</organism>
<dbReference type="Gene3D" id="2.40.50.100">
    <property type="match status" value="1"/>
</dbReference>
<dbReference type="EMBL" id="BAMD01000117">
    <property type="protein sequence ID" value="GAF05752.1"/>
    <property type="molecule type" value="Genomic_DNA"/>
</dbReference>
<dbReference type="Proteomes" id="UP000019402">
    <property type="component" value="Unassembled WGS sequence"/>
</dbReference>
<proteinExistence type="predicted"/>
<keyword evidence="3" id="KW-1185">Reference proteome</keyword>
<feature type="transmembrane region" description="Helical" evidence="1">
    <location>
        <begin position="6"/>
        <end position="26"/>
    </location>
</feature>
<protein>
    <submittedName>
        <fullName evidence="2">Multidrug resistance protein MdtN</fullName>
    </submittedName>
</protein>
<comment type="caution">
    <text evidence="2">The sequence shown here is derived from an EMBL/GenBank/DDBJ whole genome shotgun (WGS) entry which is preliminary data.</text>
</comment>
<dbReference type="SUPFAM" id="SSF111369">
    <property type="entry name" value="HlyD-like secretion proteins"/>
    <property type="match status" value="1"/>
</dbReference>
<dbReference type="GO" id="GO:1990281">
    <property type="term" value="C:efflux pump complex"/>
    <property type="evidence" value="ECO:0007669"/>
    <property type="project" value="TreeGrafter"/>
</dbReference>
<dbReference type="RefSeq" id="WP_027471750.1">
    <property type="nucleotide sequence ID" value="NZ_BAMD01000117.1"/>
</dbReference>
<dbReference type="GO" id="GO:0015562">
    <property type="term" value="F:efflux transmembrane transporter activity"/>
    <property type="evidence" value="ECO:0007669"/>
    <property type="project" value="TreeGrafter"/>
</dbReference>
<keyword evidence="1" id="KW-1133">Transmembrane helix</keyword>
<name>W7YBD3_9BACT</name>
<sequence length="368" mass="40949">MKTKFFYGLLSVLLIAIAIGVSGFLIKTKPVPKKDETKHNEMYVKTDQVKYVDVKADMTYRGRVTAYDNVSLAAEVSGRIMKGDVRFKAGERFRKGDVIVRIYSEDIQASLKSGKSSFLQTLSTILPDLKVDYPQEFEKWNNFFKAVDPARGLPDLPEANSDKEKVFLASTGVLSGYYSLQQQEIQLKRYTIRAPFNGSFKTVSKEIGAVASPGSELATIICSDKLEVVVPVFPSDLKWMKKGDEVKISNIAGIEESAIISRISDFIVDQSVNVYLSYDASGKNNIIEGAYVDAVFSGTKVPGFEIPREAIVDKSFVYELVGNKLQKTPIEIIRQLEDMTIISGVEESKLIVTESLASVNPNMEYLPR</sequence>
<dbReference type="STRING" id="869213.GCA_000517085_02079"/>
<accession>W7YBD3</accession>
<dbReference type="PANTHER" id="PTHR30469">
    <property type="entry name" value="MULTIDRUG RESISTANCE PROTEIN MDTA"/>
    <property type="match status" value="1"/>
</dbReference>
<dbReference type="eggNOG" id="COG0845">
    <property type="taxonomic scope" value="Bacteria"/>
</dbReference>
<evidence type="ECO:0000313" key="3">
    <source>
        <dbReference type="Proteomes" id="UP000019402"/>
    </source>
</evidence>
<reference evidence="2 3" key="1">
    <citation type="journal article" date="2014" name="Genome Announc.">
        <title>Draft Genome Sequence of Cytophaga fermentans JCM 21142T, a Facultative Anaerobe Isolated from Marine Mud.</title>
        <authorList>
            <person name="Starns D."/>
            <person name="Oshima K."/>
            <person name="Suda W."/>
            <person name="Iino T."/>
            <person name="Yuki M."/>
            <person name="Inoue J."/>
            <person name="Kitamura K."/>
            <person name="Iida T."/>
            <person name="Darby A."/>
            <person name="Hattori M."/>
            <person name="Ohkuma M."/>
        </authorList>
    </citation>
    <scope>NUCLEOTIDE SEQUENCE [LARGE SCALE GENOMIC DNA]</scope>
    <source>
        <strain evidence="2 3">JCM 21142</strain>
    </source>
</reference>
<dbReference type="OrthoDB" id="1114717at2"/>
<dbReference type="Gene3D" id="2.40.30.170">
    <property type="match status" value="1"/>
</dbReference>
<evidence type="ECO:0000313" key="2">
    <source>
        <dbReference type="EMBL" id="GAF05752.1"/>
    </source>
</evidence>